<dbReference type="PANTHER" id="PTHR40590">
    <property type="entry name" value="CYTOPLASMIC PROTEIN-RELATED"/>
    <property type="match status" value="1"/>
</dbReference>
<dbReference type="OrthoDB" id="357294at2"/>
<protein>
    <submittedName>
        <fullName evidence="2">TraB determinant protein</fullName>
    </submittedName>
</protein>
<dbReference type="InterPro" id="IPR047111">
    <property type="entry name" value="YbaP-like"/>
</dbReference>
<evidence type="ECO:0000313" key="3">
    <source>
        <dbReference type="Proteomes" id="UP000029843"/>
    </source>
</evidence>
<feature type="signal peptide" evidence="1">
    <location>
        <begin position="1"/>
        <end position="27"/>
    </location>
</feature>
<gene>
    <name evidence="2" type="ORF">ND2E_1665</name>
</gene>
<sequence length="296" mass="33205" precursor="true">MIKSTYKQLFIGASLLAMSVVSLTAQAQSSVWKVSKGNDHIFIGGTVHILPPSEFPLPEEFQQAYKESDSIVLEAKLADASDADFQMNMMRQMTYANGKTISGFLTTKTQQQLNDYVSSLGVDMAMFEHFKPGFLVTMLALLEAQKAQLSGEGVDVFYSNQANRDKKSIAYLESAEFQMNMIADMGIGDEEHFIKSNLEQMKDFKAMFTGLLKAWRAGDDKQLMKLAIKPMKDDPKTFKKLLTDRNRTWIPHIERMFADNGQSTDKEFVLVGVAHLAGDKSVLTLLKAKGYRVEKL</sequence>
<dbReference type="CDD" id="cd14789">
    <property type="entry name" value="Tiki"/>
    <property type="match status" value="1"/>
</dbReference>
<dbReference type="Pfam" id="PF01963">
    <property type="entry name" value="TraB_PrgY_gumN"/>
    <property type="match status" value="1"/>
</dbReference>
<accession>A0A099KV69</accession>
<dbReference type="EMBL" id="JQED01000005">
    <property type="protein sequence ID" value="KGJ94476.1"/>
    <property type="molecule type" value="Genomic_DNA"/>
</dbReference>
<keyword evidence="1" id="KW-0732">Signal</keyword>
<evidence type="ECO:0000313" key="2">
    <source>
        <dbReference type="EMBL" id="KGJ94476.1"/>
    </source>
</evidence>
<organism evidence="2 3">
    <name type="scientific">Colwellia psychrerythraea</name>
    <name type="common">Vibrio psychroerythus</name>
    <dbReference type="NCBI Taxonomy" id="28229"/>
    <lineage>
        <taxon>Bacteria</taxon>
        <taxon>Pseudomonadati</taxon>
        <taxon>Pseudomonadota</taxon>
        <taxon>Gammaproteobacteria</taxon>
        <taxon>Alteromonadales</taxon>
        <taxon>Colwelliaceae</taxon>
        <taxon>Colwellia</taxon>
    </lineage>
</organism>
<dbReference type="InterPro" id="IPR002816">
    <property type="entry name" value="TraB/PrgY/GumN_fam"/>
</dbReference>
<reference evidence="2 3" key="1">
    <citation type="submission" date="2014-08" db="EMBL/GenBank/DDBJ databases">
        <title>Genomic and Phenotypic Diversity of Colwellia psychrerythraea strains from Disparate Marine Basins.</title>
        <authorList>
            <person name="Techtmann S.M."/>
            <person name="Stelling S.C."/>
            <person name="Utturkar S.M."/>
            <person name="Alshibli N."/>
            <person name="Harris A."/>
            <person name="Brown S.D."/>
            <person name="Hazen T.C."/>
        </authorList>
    </citation>
    <scope>NUCLEOTIDE SEQUENCE [LARGE SCALE GENOMIC DNA]</scope>
    <source>
        <strain evidence="2 3">ND2E</strain>
    </source>
</reference>
<comment type="caution">
    <text evidence="2">The sequence shown here is derived from an EMBL/GenBank/DDBJ whole genome shotgun (WGS) entry which is preliminary data.</text>
</comment>
<dbReference type="RefSeq" id="WP_052056230.1">
    <property type="nucleotide sequence ID" value="NZ_JQED01000005.1"/>
</dbReference>
<feature type="chain" id="PRO_5001957614" evidence="1">
    <location>
        <begin position="28"/>
        <end position="296"/>
    </location>
</feature>
<dbReference type="PANTHER" id="PTHR40590:SF1">
    <property type="entry name" value="CYTOPLASMIC PROTEIN"/>
    <property type="match status" value="1"/>
</dbReference>
<proteinExistence type="predicted"/>
<name>A0A099KV69_COLPS</name>
<dbReference type="PATRIC" id="fig|28229.4.peg.673"/>
<dbReference type="AlphaFoldDB" id="A0A099KV69"/>
<dbReference type="Proteomes" id="UP000029843">
    <property type="component" value="Unassembled WGS sequence"/>
</dbReference>
<evidence type="ECO:0000256" key="1">
    <source>
        <dbReference type="SAM" id="SignalP"/>
    </source>
</evidence>